<evidence type="ECO:0000313" key="3">
    <source>
        <dbReference type="Proteomes" id="UP000070456"/>
    </source>
</evidence>
<dbReference type="AlphaFoldDB" id="A0A140L6J3"/>
<gene>
    <name evidence="2" type="ORF">AN619_11250</name>
</gene>
<comment type="caution">
    <text evidence="2">The sequence shown here is derived from an EMBL/GenBank/DDBJ whole genome shotgun (WGS) entry which is preliminary data.</text>
</comment>
<protein>
    <submittedName>
        <fullName evidence="2">Uncharacterized protein</fullName>
    </submittedName>
</protein>
<dbReference type="EMBL" id="LOEE01000028">
    <property type="protein sequence ID" value="KXG76168.1"/>
    <property type="molecule type" value="Genomic_DNA"/>
</dbReference>
<sequence length="140" mass="17189">MEEGNRRILRISDIEEYHKKWMEELDFILDSIHLMSEEDKAAIQTYMASAIDDIEIGDDIEKDSYFRQGELETYEEKIKATKQEIKYLKKLRKKKEELEEKKTKRYKILRKLYKEGRLDPELEDEYRKLRQEIKYRKTTD</sequence>
<organism evidence="2 3">
    <name type="scientific">Thermotalea metallivorans</name>
    <dbReference type="NCBI Taxonomy" id="520762"/>
    <lineage>
        <taxon>Bacteria</taxon>
        <taxon>Bacillati</taxon>
        <taxon>Bacillota</taxon>
        <taxon>Clostridia</taxon>
        <taxon>Peptostreptococcales</taxon>
        <taxon>Thermotaleaceae</taxon>
        <taxon>Thermotalea</taxon>
    </lineage>
</organism>
<name>A0A140L6J3_9FIRM</name>
<dbReference type="Proteomes" id="UP000070456">
    <property type="component" value="Unassembled WGS sequence"/>
</dbReference>
<dbReference type="RefSeq" id="WP_068555599.1">
    <property type="nucleotide sequence ID" value="NZ_LOEE01000028.1"/>
</dbReference>
<keyword evidence="3" id="KW-1185">Reference proteome</keyword>
<dbReference type="STRING" id="520762.AN619_11250"/>
<evidence type="ECO:0000313" key="2">
    <source>
        <dbReference type="EMBL" id="KXG76168.1"/>
    </source>
</evidence>
<reference evidence="2 3" key="1">
    <citation type="submission" date="2015-12" db="EMBL/GenBank/DDBJ databases">
        <title>Draft genome sequence of the thermoanaerobe Thermotalea metallivorans, an isolate from the runoff channel of the Great Artesian Basin, Australia.</title>
        <authorList>
            <person name="Patel B.K."/>
        </authorList>
    </citation>
    <scope>NUCLEOTIDE SEQUENCE [LARGE SCALE GENOMIC DNA]</scope>
    <source>
        <strain evidence="2 3">B2-1</strain>
    </source>
</reference>
<feature type="coiled-coil region" evidence="1">
    <location>
        <begin position="71"/>
        <end position="108"/>
    </location>
</feature>
<keyword evidence="1" id="KW-0175">Coiled coil</keyword>
<evidence type="ECO:0000256" key="1">
    <source>
        <dbReference type="SAM" id="Coils"/>
    </source>
</evidence>
<proteinExistence type="predicted"/>
<accession>A0A140L6J3</accession>